<keyword evidence="2" id="KW-1185">Reference proteome</keyword>
<protein>
    <submittedName>
        <fullName evidence="1">Uncharacterized protein</fullName>
    </submittedName>
</protein>
<name>A0ACC2RU57_9FUNG</name>
<sequence>MCCPPWNLKYRESQCGVEEELSTSTQSMNVPPDLLFTPDTGLSGNALHQVLVNNVHMVQIRSKVQASQEATKEVSKPFACQLLENAPDTEPQHSGDATPLRGVNVAIPMKTAKDHHPELCDSIVKFLSTAKNLDIHLVKNIGSSYSE</sequence>
<accession>A0ACC2RU57</accession>
<comment type="caution">
    <text evidence="1">The sequence shown here is derived from an EMBL/GenBank/DDBJ whole genome shotgun (WGS) entry which is preliminary data.</text>
</comment>
<reference evidence="1" key="1">
    <citation type="submission" date="2022-04" db="EMBL/GenBank/DDBJ databases">
        <title>Genome of the entomopathogenic fungus Entomophthora muscae.</title>
        <authorList>
            <person name="Elya C."/>
            <person name="Lovett B.R."/>
            <person name="Lee E."/>
            <person name="Macias A.M."/>
            <person name="Hajek A.E."/>
            <person name="De Bivort B.L."/>
            <person name="Kasson M.T."/>
            <person name="De Fine Licht H.H."/>
            <person name="Stajich J.E."/>
        </authorList>
    </citation>
    <scope>NUCLEOTIDE SEQUENCE</scope>
    <source>
        <strain evidence="1">Berkeley</strain>
    </source>
</reference>
<evidence type="ECO:0000313" key="2">
    <source>
        <dbReference type="Proteomes" id="UP001165960"/>
    </source>
</evidence>
<organism evidence="1 2">
    <name type="scientific">Entomophthora muscae</name>
    <dbReference type="NCBI Taxonomy" id="34485"/>
    <lineage>
        <taxon>Eukaryota</taxon>
        <taxon>Fungi</taxon>
        <taxon>Fungi incertae sedis</taxon>
        <taxon>Zoopagomycota</taxon>
        <taxon>Entomophthoromycotina</taxon>
        <taxon>Entomophthoromycetes</taxon>
        <taxon>Entomophthorales</taxon>
        <taxon>Entomophthoraceae</taxon>
        <taxon>Entomophthora</taxon>
    </lineage>
</organism>
<gene>
    <name evidence="1" type="ORF">DSO57_1022526</name>
</gene>
<proteinExistence type="predicted"/>
<evidence type="ECO:0000313" key="1">
    <source>
        <dbReference type="EMBL" id="KAJ9053619.1"/>
    </source>
</evidence>
<dbReference type="EMBL" id="QTSX02006503">
    <property type="protein sequence ID" value="KAJ9053619.1"/>
    <property type="molecule type" value="Genomic_DNA"/>
</dbReference>
<dbReference type="Proteomes" id="UP001165960">
    <property type="component" value="Unassembled WGS sequence"/>
</dbReference>